<gene>
    <name evidence="2" type="ORF">QVZ41_02035</name>
</gene>
<keyword evidence="3" id="KW-1185">Reference proteome</keyword>
<dbReference type="GO" id="GO:0016757">
    <property type="term" value="F:glycosyltransferase activity"/>
    <property type="evidence" value="ECO:0007669"/>
    <property type="project" value="UniProtKB-KW"/>
</dbReference>
<protein>
    <submittedName>
        <fullName evidence="2">Polysaccharide pyruvyl transferase family protein</fullName>
        <ecNumber evidence="2">2.4.-.-</ecNumber>
    </submittedName>
</protein>
<evidence type="ECO:0000313" key="2">
    <source>
        <dbReference type="EMBL" id="MDO3693627.1"/>
    </source>
</evidence>
<dbReference type="Pfam" id="PF04230">
    <property type="entry name" value="PS_pyruv_trans"/>
    <property type="match status" value="1"/>
</dbReference>
<dbReference type="EMBL" id="JAUMIT010000001">
    <property type="protein sequence ID" value="MDO3693627.1"/>
    <property type="molecule type" value="Genomic_DNA"/>
</dbReference>
<evidence type="ECO:0000313" key="3">
    <source>
        <dbReference type="Proteomes" id="UP001168642"/>
    </source>
</evidence>
<feature type="domain" description="Polysaccharide pyruvyl transferase" evidence="1">
    <location>
        <begin position="13"/>
        <end position="315"/>
    </location>
</feature>
<accession>A0ABT8VNU6</accession>
<evidence type="ECO:0000259" key="1">
    <source>
        <dbReference type="Pfam" id="PF04230"/>
    </source>
</evidence>
<dbReference type="InterPro" id="IPR007345">
    <property type="entry name" value="Polysacch_pyruvyl_Trfase"/>
</dbReference>
<keyword evidence="2" id="KW-0328">Glycosyltransferase</keyword>
<organism evidence="2 3">
    <name type="scientific">Wenyingzhuangia gilva</name>
    <dbReference type="NCBI Taxonomy" id="3057677"/>
    <lineage>
        <taxon>Bacteria</taxon>
        <taxon>Pseudomonadati</taxon>
        <taxon>Bacteroidota</taxon>
        <taxon>Flavobacteriia</taxon>
        <taxon>Flavobacteriales</taxon>
        <taxon>Flavobacteriaceae</taxon>
        <taxon>Wenyingzhuangia</taxon>
    </lineage>
</organism>
<keyword evidence="2" id="KW-0808">Transferase</keyword>
<comment type="caution">
    <text evidence="2">The sequence shown here is derived from an EMBL/GenBank/DDBJ whole genome shotgun (WGS) entry which is preliminary data.</text>
</comment>
<reference evidence="2" key="1">
    <citation type="submission" date="2023-07" db="EMBL/GenBank/DDBJ databases">
        <title>Wenyingzhuangia sp. chi5 genome sequencing and assembly.</title>
        <authorList>
            <person name="Park S."/>
        </authorList>
    </citation>
    <scope>NUCLEOTIDE SEQUENCE</scope>
    <source>
        <strain evidence="2">Chi5</strain>
    </source>
</reference>
<name>A0ABT8VNU6_9FLAO</name>
<sequence length="378" mass="43677">MKIGIITILNVNNYGAELQASALNIKLRDLGYDNEIINYLYYKHKDYRPEKKSNPIVKIDILTNVKGIVLKWIDKYNKLTHPQNTKIRKERFDKFHKENTNISKPIRSISELYDNKKDYDVYIVGSDQVWNPNTRTSIEPYFLTFAPKDKKRISFASSFGVGSLNKDFYPTYKKCFESLDVISCRESSGVKLIKEITNREATQVVDPTLLLTKSEWESKMVKYKSEEPYILMYILTYSPYITNLALEIQKQTGYKIIRVCFNSVNKEKDASILNIVDAGPSEFLGLYAGASFVLTNSFHGSVFSLIFQKPFYTIAPATKNNNARQENLLRMVNLENRLIKENSPYPEGFLDIDFAYANKVLEEERQKSINFLVEAINS</sequence>
<dbReference type="Proteomes" id="UP001168642">
    <property type="component" value="Unassembled WGS sequence"/>
</dbReference>
<dbReference type="RefSeq" id="WP_302882878.1">
    <property type="nucleotide sequence ID" value="NZ_JAUMIT010000001.1"/>
</dbReference>
<dbReference type="EC" id="2.4.-.-" evidence="2"/>
<proteinExistence type="predicted"/>